<dbReference type="EMBL" id="JANFYS010000052">
    <property type="protein sequence ID" value="MCQ4771779.1"/>
    <property type="molecule type" value="Genomic_DNA"/>
</dbReference>
<dbReference type="AlphaFoldDB" id="A0AAW5JUW3"/>
<gene>
    <name evidence="1" type="ORF">NE579_15165</name>
</gene>
<organism evidence="1 2">
    <name type="scientific">Intestinimonas massiliensis</name>
    <name type="common">ex Afouda et al. 2020</name>
    <dbReference type="NCBI Taxonomy" id="1673721"/>
    <lineage>
        <taxon>Bacteria</taxon>
        <taxon>Bacillati</taxon>
        <taxon>Bacillota</taxon>
        <taxon>Clostridia</taxon>
        <taxon>Eubacteriales</taxon>
        <taxon>Intestinimonas</taxon>
    </lineage>
</organism>
<evidence type="ECO:0000313" key="2">
    <source>
        <dbReference type="Proteomes" id="UP001204562"/>
    </source>
</evidence>
<sequence>MVNELQKLGVFCGCTRLTLTVSFFDQRQVLACRFLCCDGFS</sequence>
<dbReference type="Proteomes" id="UP001204562">
    <property type="component" value="Unassembled WGS sequence"/>
</dbReference>
<accession>A0AAW5JUW3</accession>
<protein>
    <submittedName>
        <fullName evidence="1">Uncharacterized protein</fullName>
    </submittedName>
</protein>
<dbReference type="RefSeq" id="WP_256304844.1">
    <property type="nucleotide sequence ID" value="NZ_JANFYS010000052.1"/>
</dbReference>
<proteinExistence type="predicted"/>
<name>A0AAW5JUW3_9FIRM</name>
<reference evidence="1" key="1">
    <citation type="submission" date="2022-06" db="EMBL/GenBank/DDBJ databases">
        <title>Isolation of gut microbiota from human fecal samples.</title>
        <authorList>
            <person name="Pamer E.G."/>
            <person name="Barat B."/>
            <person name="Waligurski E."/>
            <person name="Medina S."/>
            <person name="Paddock L."/>
            <person name="Mostad J."/>
        </authorList>
    </citation>
    <scope>NUCLEOTIDE SEQUENCE</scope>
    <source>
        <strain evidence="1">DFI.9.91</strain>
    </source>
</reference>
<comment type="caution">
    <text evidence="1">The sequence shown here is derived from an EMBL/GenBank/DDBJ whole genome shotgun (WGS) entry which is preliminary data.</text>
</comment>
<evidence type="ECO:0000313" key="1">
    <source>
        <dbReference type="EMBL" id="MCQ4771779.1"/>
    </source>
</evidence>